<keyword evidence="2" id="KW-1185">Reference proteome</keyword>
<gene>
    <name evidence="1" type="ORF">HPB50_005275</name>
</gene>
<comment type="caution">
    <text evidence="1">The sequence shown here is derived from an EMBL/GenBank/DDBJ whole genome shotgun (WGS) entry which is preliminary data.</text>
</comment>
<organism evidence="1 2">
    <name type="scientific">Hyalomma asiaticum</name>
    <name type="common">Tick</name>
    <dbReference type="NCBI Taxonomy" id="266040"/>
    <lineage>
        <taxon>Eukaryota</taxon>
        <taxon>Metazoa</taxon>
        <taxon>Ecdysozoa</taxon>
        <taxon>Arthropoda</taxon>
        <taxon>Chelicerata</taxon>
        <taxon>Arachnida</taxon>
        <taxon>Acari</taxon>
        <taxon>Parasitiformes</taxon>
        <taxon>Ixodida</taxon>
        <taxon>Ixodoidea</taxon>
        <taxon>Ixodidae</taxon>
        <taxon>Hyalomminae</taxon>
        <taxon>Hyalomma</taxon>
    </lineage>
</organism>
<dbReference type="EMBL" id="CM023491">
    <property type="protein sequence ID" value="KAH6940716.1"/>
    <property type="molecule type" value="Genomic_DNA"/>
</dbReference>
<sequence>METFIAELPRLTCTEGTRVCPLLSHLTACNEALCLVGLQLREDARDEPVSSSVMTVSTIRREIPPCTKCTRKEKAALELLKWLFKWHCCIVSLEANYGVVNSSGLVEVLARSSSLRRLTIFGNAKDPPGVAEPPADPEFPFLHGYIARTAGMEIAARLLEMDGARLVSLDVTELEMSPSAAKKLIDALLKNGTIEELAVGASVITCGAVGGTLGWFLLFLIKRDATVRKLVLRSPLFKFDIAGLHTLAQAICIVTTLEDLTLEIGASSQHCALFLKSIAQSRSVRSLTFLPGRIEDGVIKRRQRENSGDPSWVSALQENRTLQKLDLDVSWSSSGDCCLLIKELVNDRNLQSVTLRNFPSEDVLQEVCRTIRECGVEERVLIEDHSAFAEEESCGRA</sequence>
<name>A0ACB7T3J3_HYAAI</name>
<protein>
    <submittedName>
        <fullName evidence="1">Uncharacterized protein</fullName>
    </submittedName>
</protein>
<accession>A0ACB7T3J3</accession>
<dbReference type="Proteomes" id="UP000821845">
    <property type="component" value="Chromosome 11"/>
</dbReference>
<reference evidence="1" key="1">
    <citation type="submission" date="2020-05" db="EMBL/GenBank/DDBJ databases">
        <title>Large-scale comparative analyses of tick genomes elucidate their genetic diversity and vector capacities.</title>
        <authorList>
            <person name="Jia N."/>
            <person name="Wang J."/>
            <person name="Shi W."/>
            <person name="Du L."/>
            <person name="Sun Y."/>
            <person name="Zhan W."/>
            <person name="Jiang J."/>
            <person name="Wang Q."/>
            <person name="Zhang B."/>
            <person name="Ji P."/>
            <person name="Sakyi L.B."/>
            <person name="Cui X."/>
            <person name="Yuan T."/>
            <person name="Jiang B."/>
            <person name="Yang W."/>
            <person name="Lam T.T.-Y."/>
            <person name="Chang Q."/>
            <person name="Ding S."/>
            <person name="Wang X."/>
            <person name="Zhu J."/>
            <person name="Ruan X."/>
            <person name="Zhao L."/>
            <person name="Wei J."/>
            <person name="Que T."/>
            <person name="Du C."/>
            <person name="Cheng J."/>
            <person name="Dai P."/>
            <person name="Han X."/>
            <person name="Huang E."/>
            <person name="Gao Y."/>
            <person name="Liu J."/>
            <person name="Shao H."/>
            <person name="Ye R."/>
            <person name="Li L."/>
            <person name="Wei W."/>
            <person name="Wang X."/>
            <person name="Wang C."/>
            <person name="Yang T."/>
            <person name="Huo Q."/>
            <person name="Li W."/>
            <person name="Guo W."/>
            <person name="Chen H."/>
            <person name="Zhou L."/>
            <person name="Ni X."/>
            <person name="Tian J."/>
            <person name="Zhou Y."/>
            <person name="Sheng Y."/>
            <person name="Liu T."/>
            <person name="Pan Y."/>
            <person name="Xia L."/>
            <person name="Li J."/>
            <person name="Zhao F."/>
            <person name="Cao W."/>
        </authorList>
    </citation>
    <scope>NUCLEOTIDE SEQUENCE</scope>
    <source>
        <strain evidence="1">Hyas-2018</strain>
    </source>
</reference>
<proteinExistence type="predicted"/>
<evidence type="ECO:0000313" key="1">
    <source>
        <dbReference type="EMBL" id="KAH6940716.1"/>
    </source>
</evidence>
<evidence type="ECO:0000313" key="2">
    <source>
        <dbReference type="Proteomes" id="UP000821845"/>
    </source>
</evidence>